<dbReference type="InterPro" id="IPR018052">
    <property type="entry name" value="Ald1_epimerase_CS"/>
</dbReference>
<dbReference type="GO" id="GO:0005737">
    <property type="term" value="C:cytoplasm"/>
    <property type="evidence" value="ECO:0007669"/>
    <property type="project" value="UniProtKB-SubCell"/>
</dbReference>
<evidence type="ECO:0000256" key="2">
    <source>
        <dbReference type="ARBA" id="ARBA00004496"/>
    </source>
</evidence>
<dbReference type="GO" id="GO:0033499">
    <property type="term" value="P:galactose catabolic process via UDP-galactose, Leloir pathway"/>
    <property type="evidence" value="ECO:0007669"/>
    <property type="project" value="TreeGrafter"/>
</dbReference>
<evidence type="ECO:0000256" key="6">
    <source>
        <dbReference type="ARBA" id="ARBA00013185"/>
    </source>
</evidence>
<keyword evidence="18" id="KW-1185">Reference proteome</keyword>
<evidence type="ECO:0000256" key="8">
    <source>
        <dbReference type="ARBA" id="ARBA00022490"/>
    </source>
</evidence>
<keyword evidence="9" id="KW-0597">Phosphoprotein</keyword>
<evidence type="ECO:0000313" key="17">
    <source>
        <dbReference type="EMBL" id="APZ90969.1"/>
    </source>
</evidence>
<proteinExistence type="inferred from homology"/>
<dbReference type="EMBL" id="CP017641">
    <property type="protein sequence ID" value="APZ90969.1"/>
    <property type="molecule type" value="Genomic_DNA"/>
</dbReference>
<dbReference type="NCBIfam" id="NF008277">
    <property type="entry name" value="PRK11055.1"/>
    <property type="match status" value="1"/>
</dbReference>
<evidence type="ECO:0000256" key="9">
    <source>
        <dbReference type="ARBA" id="ARBA00022553"/>
    </source>
</evidence>
<comment type="catalytic activity">
    <reaction evidence="1 12">
        <text>alpha-D-glucose = beta-D-glucose</text>
        <dbReference type="Rhea" id="RHEA:10264"/>
        <dbReference type="ChEBI" id="CHEBI:15903"/>
        <dbReference type="ChEBI" id="CHEBI:17925"/>
        <dbReference type="EC" id="5.1.3.3"/>
    </reaction>
</comment>
<dbReference type="AlphaFoldDB" id="A0A1P8WA82"/>
<dbReference type="InterPro" id="IPR011013">
    <property type="entry name" value="Gal_mutarotase_sf_dom"/>
</dbReference>
<dbReference type="CDD" id="cd09019">
    <property type="entry name" value="galactose_mutarotase_like"/>
    <property type="match status" value="1"/>
</dbReference>
<protein>
    <recommendedName>
        <fullName evidence="7 12">Aldose 1-epimerase</fullName>
        <ecNumber evidence="6 12">5.1.3.3</ecNumber>
    </recommendedName>
</protein>
<dbReference type="RefSeq" id="WP_077022790.1">
    <property type="nucleotide sequence ID" value="NZ_CP017641.1"/>
</dbReference>
<dbReference type="SUPFAM" id="SSF74650">
    <property type="entry name" value="Galactose mutarotase-like"/>
    <property type="match status" value="1"/>
</dbReference>
<dbReference type="UniPathway" id="UPA00242"/>
<comment type="subcellular location">
    <subcellularLocation>
        <location evidence="2">Cytoplasm</location>
    </subcellularLocation>
</comment>
<dbReference type="Proteomes" id="UP000187735">
    <property type="component" value="Chromosome"/>
</dbReference>
<dbReference type="GO" id="GO:0006006">
    <property type="term" value="P:glucose metabolic process"/>
    <property type="evidence" value="ECO:0007669"/>
    <property type="project" value="TreeGrafter"/>
</dbReference>
<evidence type="ECO:0000256" key="15">
    <source>
        <dbReference type="PIRSR" id="PIRSR005096-3"/>
    </source>
</evidence>
<evidence type="ECO:0000256" key="3">
    <source>
        <dbReference type="ARBA" id="ARBA00005028"/>
    </source>
</evidence>
<dbReference type="OrthoDB" id="9779408at2"/>
<dbReference type="Gene3D" id="2.70.98.10">
    <property type="match status" value="1"/>
</dbReference>
<gene>
    <name evidence="17" type="primary">mro_2</name>
    <name evidence="17" type="ORF">Fuma_00553</name>
</gene>
<comment type="subunit">
    <text evidence="5">Monomer.</text>
</comment>
<evidence type="ECO:0000256" key="4">
    <source>
        <dbReference type="ARBA" id="ARBA00006206"/>
    </source>
</evidence>
<feature type="active site" description="Proton acceptor" evidence="13">
    <location>
        <position position="338"/>
    </location>
</feature>
<dbReference type="GO" id="GO:0004034">
    <property type="term" value="F:aldose 1-epimerase activity"/>
    <property type="evidence" value="ECO:0007669"/>
    <property type="project" value="UniProtKB-EC"/>
</dbReference>
<keyword evidence="11 12" id="KW-0119">Carbohydrate metabolism</keyword>
<dbReference type="InterPro" id="IPR014718">
    <property type="entry name" value="GH-type_carb-bd"/>
</dbReference>
<feature type="chain" id="PRO_5011981082" description="Aldose 1-epimerase" evidence="16">
    <location>
        <begin position="19"/>
        <end position="376"/>
    </location>
</feature>
<dbReference type="InterPro" id="IPR008183">
    <property type="entry name" value="Aldose_1/G6P_1-epimerase"/>
</dbReference>
<evidence type="ECO:0000256" key="14">
    <source>
        <dbReference type="PIRSR" id="PIRSR005096-2"/>
    </source>
</evidence>
<dbReference type="EC" id="5.1.3.3" evidence="6 12"/>
<reference evidence="17 18" key="1">
    <citation type="journal article" date="2016" name="Front. Microbiol.">
        <title>Fuerstia marisgermanicae gen. nov., sp. nov., an Unusual Member of the Phylum Planctomycetes from the German Wadden Sea.</title>
        <authorList>
            <person name="Kohn T."/>
            <person name="Heuer A."/>
            <person name="Jogler M."/>
            <person name="Vollmers J."/>
            <person name="Boedeker C."/>
            <person name="Bunk B."/>
            <person name="Rast P."/>
            <person name="Borchert D."/>
            <person name="Glockner I."/>
            <person name="Freese H.M."/>
            <person name="Klenk H.P."/>
            <person name="Overmann J."/>
            <person name="Kaster A.K."/>
            <person name="Rohde M."/>
            <person name="Wiegand S."/>
            <person name="Jogler C."/>
        </authorList>
    </citation>
    <scope>NUCLEOTIDE SEQUENCE [LARGE SCALE GENOMIC DNA]</scope>
    <source>
        <strain evidence="17 18">NH11</strain>
    </source>
</reference>
<dbReference type="InterPro" id="IPR015443">
    <property type="entry name" value="Aldose_1-epimerase"/>
</dbReference>
<evidence type="ECO:0000256" key="10">
    <source>
        <dbReference type="ARBA" id="ARBA00023235"/>
    </source>
</evidence>
<evidence type="ECO:0000256" key="1">
    <source>
        <dbReference type="ARBA" id="ARBA00001614"/>
    </source>
</evidence>
<evidence type="ECO:0000256" key="13">
    <source>
        <dbReference type="PIRSR" id="PIRSR005096-1"/>
    </source>
</evidence>
<evidence type="ECO:0000256" key="7">
    <source>
        <dbReference type="ARBA" id="ARBA00014165"/>
    </source>
</evidence>
<feature type="binding site" evidence="14">
    <location>
        <position position="271"/>
    </location>
    <ligand>
        <name>beta-D-galactose</name>
        <dbReference type="ChEBI" id="CHEBI:27667"/>
    </ligand>
</feature>
<dbReference type="STRING" id="1891926.Fuma_00553"/>
<dbReference type="FunFam" id="2.70.98.10:FF:000003">
    <property type="entry name" value="Aldose 1-epimerase"/>
    <property type="match status" value="1"/>
</dbReference>
<dbReference type="PANTHER" id="PTHR10091:SF0">
    <property type="entry name" value="GALACTOSE MUTAROTASE"/>
    <property type="match status" value="1"/>
</dbReference>
<feature type="active site" description="Proton donor" evidence="13">
    <location>
        <position position="201"/>
    </location>
</feature>
<feature type="binding site" evidence="15">
    <location>
        <begin position="99"/>
        <end position="100"/>
    </location>
    <ligand>
        <name>beta-D-galactose</name>
        <dbReference type="ChEBI" id="CHEBI:27667"/>
    </ligand>
</feature>
<dbReference type="KEGG" id="fmr:Fuma_00553"/>
<feature type="signal peptide" evidence="16">
    <location>
        <begin position="1"/>
        <end position="18"/>
    </location>
</feature>
<evidence type="ECO:0000256" key="5">
    <source>
        <dbReference type="ARBA" id="ARBA00011245"/>
    </source>
</evidence>
<sequence length="376" mass="40889" precursor="true">MKQICALLAVCASVSTSAADPEVQDFGKTKDGTAVQLYTLKNEKGLTAKVMARGATLVELHVPGKNGKSEDVILGWDSVAGYESEDNQYFGCTTGRVCNRIAKGKFSIGGKDYTVATNDGPNHLHGGVERSLDKVVWDAKAYSNDKGQGVRFKYTSPDGEEGYPGNLKCQVVYFLAKNANRISISYKATTDQPTPVNLTNHAYFNLAGAGSDTVLDHVLTLNADKYTPADDTLIPTGKIEPVAGTPLDFTKPKRIGARIEKLTDTSALGYDHNFVLNAKQDDSKPYNHAATLLHKASGRRLRIMTKEPGIQFYSGNFLKGQQGKNGKTYAHRSAVCLETQHYPDSVNQPNFPSIILKPDQEYQTSTLLIFGVSGQK</sequence>
<name>A0A1P8WA82_9PLAN</name>
<dbReference type="InterPro" id="IPR047215">
    <property type="entry name" value="Galactose_mutarotase-like"/>
</dbReference>
<keyword evidence="10 12" id="KW-0413">Isomerase</keyword>
<keyword evidence="8" id="KW-0963">Cytoplasm</keyword>
<comment type="pathway">
    <text evidence="3 12">Carbohydrate metabolism; hexose metabolism.</text>
</comment>
<evidence type="ECO:0000313" key="18">
    <source>
        <dbReference type="Proteomes" id="UP000187735"/>
    </source>
</evidence>
<dbReference type="Pfam" id="PF01263">
    <property type="entry name" value="Aldose_epim"/>
    <property type="match status" value="1"/>
</dbReference>
<evidence type="ECO:0000256" key="11">
    <source>
        <dbReference type="ARBA" id="ARBA00023277"/>
    </source>
</evidence>
<keyword evidence="16" id="KW-0732">Signal</keyword>
<evidence type="ECO:0000256" key="16">
    <source>
        <dbReference type="SAM" id="SignalP"/>
    </source>
</evidence>
<feature type="binding site" evidence="15">
    <location>
        <begin position="201"/>
        <end position="203"/>
    </location>
    <ligand>
        <name>beta-D-galactose</name>
        <dbReference type="ChEBI" id="CHEBI:27667"/>
    </ligand>
</feature>
<dbReference type="PIRSF" id="PIRSF005096">
    <property type="entry name" value="GALM"/>
    <property type="match status" value="1"/>
</dbReference>
<evidence type="ECO:0000256" key="12">
    <source>
        <dbReference type="PIRNR" id="PIRNR005096"/>
    </source>
</evidence>
<accession>A0A1P8WA82</accession>
<dbReference type="PANTHER" id="PTHR10091">
    <property type="entry name" value="ALDOSE-1-EPIMERASE"/>
    <property type="match status" value="1"/>
</dbReference>
<dbReference type="GO" id="GO:0030246">
    <property type="term" value="F:carbohydrate binding"/>
    <property type="evidence" value="ECO:0007669"/>
    <property type="project" value="InterPro"/>
</dbReference>
<dbReference type="PROSITE" id="PS00545">
    <property type="entry name" value="ALDOSE_1_EPIMERASE"/>
    <property type="match status" value="1"/>
</dbReference>
<comment type="similarity">
    <text evidence="4 12">Belongs to the aldose epimerase family.</text>
</comment>
<organism evidence="17 18">
    <name type="scientific">Fuerstiella marisgermanici</name>
    <dbReference type="NCBI Taxonomy" id="1891926"/>
    <lineage>
        <taxon>Bacteria</taxon>
        <taxon>Pseudomonadati</taxon>
        <taxon>Planctomycetota</taxon>
        <taxon>Planctomycetia</taxon>
        <taxon>Planctomycetales</taxon>
        <taxon>Planctomycetaceae</taxon>
        <taxon>Fuerstiella</taxon>
    </lineage>
</organism>